<name>A0A453ND73_AEGTS</name>
<dbReference type="Gramene" id="AET6Gv20333100.1">
    <property type="protein sequence ID" value="AET6Gv20333100.1"/>
    <property type="gene ID" value="AET6Gv20333100"/>
</dbReference>
<evidence type="ECO:0000256" key="1">
    <source>
        <dbReference type="SAM" id="MobiDB-lite"/>
    </source>
</evidence>
<reference evidence="3" key="1">
    <citation type="journal article" date="2014" name="Science">
        <title>Ancient hybridizations among the ancestral genomes of bread wheat.</title>
        <authorList>
            <consortium name="International Wheat Genome Sequencing Consortium,"/>
            <person name="Marcussen T."/>
            <person name="Sandve S.R."/>
            <person name="Heier L."/>
            <person name="Spannagl M."/>
            <person name="Pfeifer M."/>
            <person name="Jakobsen K.S."/>
            <person name="Wulff B.B."/>
            <person name="Steuernagel B."/>
            <person name="Mayer K.F."/>
            <person name="Olsen O.A."/>
        </authorList>
    </citation>
    <scope>NUCLEOTIDE SEQUENCE [LARGE SCALE GENOMIC DNA]</scope>
    <source>
        <strain evidence="3">cv. AL8/78</strain>
    </source>
</reference>
<organism evidence="2 3">
    <name type="scientific">Aegilops tauschii subsp. strangulata</name>
    <name type="common">Goatgrass</name>
    <dbReference type="NCBI Taxonomy" id="200361"/>
    <lineage>
        <taxon>Eukaryota</taxon>
        <taxon>Viridiplantae</taxon>
        <taxon>Streptophyta</taxon>
        <taxon>Embryophyta</taxon>
        <taxon>Tracheophyta</taxon>
        <taxon>Spermatophyta</taxon>
        <taxon>Magnoliopsida</taxon>
        <taxon>Liliopsida</taxon>
        <taxon>Poales</taxon>
        <taxon>Poaceae</taxon>
        <taxon>BOP clade</taxon>
        <taxon>Pooideae</taxon>
        <taxon>Triticodae</taxon>
        <taxon>Triticeae</taxon>
        <taxon>Triticinae</taxon>
        <taxon>Aegilops</taxon>
    </lineage>
</organism>
<reference evidence="2" key="5">
    <citation type="journal article" date="2021" name="G3 (Bethesda)">
        <title>Aegilops tauschii genome assembly Aet v5.0 features greater sequence contiguity and improved annotation.</title>
        <authorList>
            <person name="Wang L."/>
            <person name="Zhu T."/>
            <person name="Rodriguez J.C."/>
            <person name="Deal K.R."/>
            <person name="Dubcovsky J."/>
            <person name="McGuire P.E."/>
            <person name="Lux T."/>
            <person name="Spannagl M."/>
            <person name="Mayer K.F.X."/>
            <person name="Baldrich P."/>
            <person name="Meyers B.C."/>
            <person name="Huo N."/>
            <person name="Gu Y.Q."/>
            <person name="Zhou H."/>
            <person name="Devos K.M."/>
            <person name="Bennetzen J.L."/>
            <person name="Unver T."/>
            <person name="Budak H."/>
            <person name="Gulick P.J."/>
            <person name="Galiba G."/>
            <person name="Kalapos B."/>
            <person name="Nelson D.R."/>
            <person name="Li P."/>
            <person name="You F.M."/>
            <person name="Luo M.C."/>
            <person name="Dvorak J."/>
        </authorList>
    </citation>
    <scope>NUCLEOTIDE SEQUENCE [LARGE SCALE GENOMIC DNA]</scope>
    <source>
        <strain evidence="2">cv. AL8/78</strain>
    </source>
</reference>
<dbReference type="Proteomes" id="UP000015105">
    <property type="component" value="Chromosome 6D"/>
</dbReference>
<accession>A0A453ND73</accession>
<dbReference type="EnsemblPlants" id="AET6Gv20333100.1">
    <property type="protein sequence ID" value="AET6Gv20333100.1"/>
    <property type="gene ID" value="AET6Gv20333100"/>
</dbReference>
<dbReference type="AlphaFoldDB" id="A0A453ND73"/>
<protein>
    <submittedName>
        <fullName evidence="2">Uncharacterized protein</fullName>
    </submittedName>
</protein>
<reference evidence="2" key="3">
    <citation type="journal article" date="2017" name="Nature">
        <title>Genome sequence of the progenitor of the wheat D genome Aegilops tauschii.</title>
        <authorList>
            <person name="Luo M.C."/>
            <person name="Gu Y.Q."/>
            <person name="Puiu D."/>
            <person name="Wang H."/>
            <person name="Twardziok S.O."/>
            <person name="Deal K.R."/>
            <person name="Huo N."/>
            <person name="Zhu T."/>
            <person name="Wang L."/>
            <person name="Wang Y."/>
            <person name="McGuire P.E."/>
            <person name="Liu S."/>
            <person name="Long H."/>
            <person name="Ramasamy R.K."/>
            <person name="Rodriguez J.C."/>
            <person name="Van S.L."/>
            <person name="Yuan L."/>
            <person name="Wang Z."/>
            <person name="Xia Z."/>
            <person name="Xiao L."/>
            <person name="Anderson O.D."/>
            <person name="Ouyang S."/>
            <person name="Liang Y."/>
            <person name="Zimin A.V."/>
            <person name="Pertea G."/>
            <person name="Qi P."/>
            <person name="Bennetzen J.L."/>
            <person name="Dai X."/>
            <person name="Dawson M.W."/>
            <person name="Muller H.G."/>
            <person name="Kugler K."/>
            <person name="Rivarola-Duarte L."/>
            <person name="Spannagl M."/>
            <person name="Mayer K.F.X."/>
            <person name="Lu F.H."/>
            <person name="Bevan M.W."/>
            <person name="Leroy P."/>
            <person name="Li P."/>
            <person name="You F.M."/>
            <person name="Sun Q."/>
            <person name="Liu Z."/>
            <person name="Lyons E."/>
            <person name="Wicker T."/>
            <person name="Salzberg S.L."/>
            <person name="Devos K.M."/>
            <person name="Dvorak J."/>
        </authorList>
    </citation>
    <scope>NUCLEOTIDE SEQUENCE [LARGE SCALE GENOMIC DNA]</scope>
    <source>
        <strain evidence="2">cv. AL8/78</strain>
    </source>
</reference>
<reference evidence="3" key="2">
    <citation type="journal article" date="2017" name="Nat. Plants">
        <title>The Aegilops tauschii genome reveals multiple impacts of transposons.</title>
        <authorList>
            <person name="Zhao G."/>
            <person name="Zou C."/>
            <person name="Li K."/>
            <person name="Wang K."/>
            <person name="Li T."/>
            <person name="Gao L."/>
            <person name="Zhang X."/>
            <person name="Wang H."/>
            <person name="Yang Z."/>
            <person name="Liu X."/>
            <person name="Jiang W."/>
            <person name="Mao L."/>
            <person name="Kong X."/>
            <person name="Jiao Y."/>
            <person name="Jia J."/>
        </authorList>
    </citation>
    <scope>NUCLEOTIDE SEQUENCE [LARGE SCALE GENOMIC DNA]</scope>
    <source>
        <strain evidence="3">cv. AL8/78</strain>
    </source>
</reference>
<proteinExistence type="predicted"/>
<evidence type="ECO:0000313" key="2">
    <source>
        <dbReference type="EnsemblPlants" id="AET6Gv20333100.1"/>
    </source>
</evidence>
<keyword evidence="3" id="KW-1185">Reference proteome</keyword>
<feature type="region of interest" description="Disordered" evidence="1">
    <location>
        <begin position="59"/>
        <end position="90"/>
    </location>
</feature>
<sequence>MAHELGSCSVISPGDCFDSFTSKFGSRPAIKGRGMRRSGLRRTPACLVSGHRTRTQWRIHHRGEPGGRPGSPAAEEQPPRPRLPILRRREDSMAAATSFHGGGVTSCLAKRYVSKGCFFFF</sequence>
<reference evidence="2" key="4">
    <citation type="submission" date="2019-03" db="UniProtKB">
        <authorList>
            <consortium name="EnsemblPlants"/>
        </authorList>
    </citation>
    <scope>IDENTIFICATION</scope>
</reference>
<evidence type="ECO:0000313" key="3">
    <source>
        <dbReference type="Proteomes" id="UP000015105"/>
    </source>
</evidence>